<dbReference type="GO" id="GO:0008131">
    <property type="term" value="F:primary methylamine oxidase activity"/>
    <property type="evidence" value="ECO:0007669"/>
    <property type="project" value="InterPro"/>
</dbReference>
<proteinExistence type="predicted"/>
<sequence>MKSVMSEATKAIRPVIGPLKQTEERTAVQAAKAHLAKELSDRYRIVGVGLRIDKPARGKVPDRRIGVVVVDYGNRRNVEVLVDTRGKVVNVVDLMGAQPPSTDEEIKEARAIAEQDSPVARHAKRKNVFVSEFAPPSTTDHARRLGLRYAVLEKGRLTGAVAHAIVDLSARELVHFDEIPGDSASRR</sequence>
<dbReference type="AlphaFoldDB" id="Q01TI6"/>
<dbReference type="HOGENOM" id="CLU_1446771_0_0_0"/>
<dbReference type="KEGG" id="sus:Acid_6106"/>
<gene>
    <name evidence="1" type="ordered locus">Acid_6106</name>
</gene>
<accession>Q01TI6</accession>
<dbReference type="GO" id="GO:0009308">
    <property type="term" value="P:amine metabolic process"/>
    <property type="evidence" value="ECO:0007669"/>
    <property type="project" value="InterPro"/>
</dbReference>
<dbReference type="InterPro" id="IPR016182">
    <property type="entry name" value="Cu_amine_oxidase_N-reg"/>
</dbReference>
<evidence type="ECO:0000313" key="1">
    <source>
        <dbReference type="EMBL" id="ABJ87034.1"/>
    </source>
</evidence>
<dbReference type="EMBL" id="CP000473">
    <property type="protein sequence ID" value="ABJ87034.1"/>
    <property type="molecule type" value="Genomic_DNA"/>
</dbReference>
<dbReference type="SUPFAM" id="SSF54416">
    <property type="entry name" value="Amine oxidase N-terminal region"/>
    <property type="match status" value="1"/>
</dbReference>
<dbReference type="InParanoid" id="Q01TI6"/>
<protein>
    <submittedName>
        <fullName evidence="1">Uncharacterized protein</fullName>
    </submittedName>
</protein>
<dbReference type="GO" id="GO:0048038">
    <property type="term" value="F:quinone binding"/>
    <property type="evidence" value="ECO:0007669"/>
    <property type="project" value="InterPro"/>
</dbReference>
<dbReference type="GO" id="GO:0005507">
    <property type="term" value="F:copper ion binding"/>
    <property type="evidence" value="ECO:0007669"/>
    <property type="project" value="InterPro"/>
</dbReference>
<name>Q01TI6_SOLUE</name>
<organism evidence="1">
    <name type="scientific">Solibacter usitatus (strain Ellin6076)</name>
    <dbReference type="NCBI Taxonomy" id="234267"/>
    <lineage>
        <taxon>Bacteria</taxon>
        <taxon>Pseudomonadati</taxon>
        <taxon>Acidobacteriota</taxon>
        <taxon>Terriglobia</taxon>
        <taxon>Bryobacterales</taxon>
        <taxon>Solibacteraceae</taxon>
        <taxon>Candidatus Solibacter</taxon>
    </lineage>
</organism>
<reference evidence="1" key="1">
    <citation type="submission" date="2006-10" db="EMBL/GenBank/DDBJ databases">
        <title>Complete sequence of Solibacter usitatus Ellin6076.</title>
        <authorList>
            <consortium name="US DOE Joint Genome Institute"/>
            <person name="Copeland A."/>
            <person name="Lucas S."/>
            <person name="Lapidus A."/>
            <person name="Barry K."/>
            <person name="Detter J.C."/>
            <person name="Glavina del Rio T."/>
            <person name="Hammon N."/>
            <person name="Israni S."/>
            <person name="Dalin E."/>
            <person name="Tice H."/>
            <person name="Pitluck S."/>
            <person name="Thompson L.S."/>
            <person name="Brettin T."/>
            <person name="Bruce D."/>
            <person name="Han C."/>
            <person name="Tapia R."/>
            <person name="Gilna P."/>
            <person name="Schmutz J."/>
            <person name="Larimer F."/>
            <person name="Land M."/>
            <person name="Hauser L."/>
            <person name="Kyrpides N."/>
            <person name="Mikhailova N."/>
            <person name="Janssen P.H."/>
            <person name="Kuske C.R."/>
            <person name="Richardson P."/>
        </authorList>
    </citation>
    <scope>NUCLEOTIDE SEQUENCE</scope>
    <source>
        <strain evidence="1">Ellin6076</strain>
    </source>
</reference>